<name>A0A6N4PZA2_9LEPT</name>
<proteinExistence type="predicted"/>
<organism evidence="1 2">
    <name type="scientific">Leptospira kanakyensis</name>
    <dbReference type="NCBI Taxonomy" id="2484968"/>
    <lineage>
        <taxon>Bacteria</taxon>
        <taxon>Pseudomonadati</taxon>
        <taxon>Spirochaetota</taxon>
        <taxon>Spirochaetia</taxon>
        <taxon>Leptospirales</taxon>
        <taxon>Leptospiraceae</taxon>
        <taxon>Leptospira</taxon>
    </lineage>
</organism>
<dbReference type="OrthoDB" id="7057032at2"/>
<dbReference type="AlphaFoldDB" id="A0A6N4PZA2"/>
<sequence length="339" mass="39380">MNIYLIVGNGISLDFINFIQKNDRIDLNNLFTNGEKVKWPVSNGFSFLSYRNTPSLWRLGARPTCSPGETFKIIQDVLTCANVFSLIEPTKRARFKNNIESIYLQAYNELVSYLKYLLIYYNELVKDDDYKNIETWHWFKVIKSWYEDSKIKNIFIVTYNYDIFLEKILSKANFKFTLNMVDSSVSKISIFKPHGSISLLHKNVNDKDAFEIKNTFEHVDAKLDEFSIEYNNLSLNTTVIPLIPPAGRSSRFSNSWASTIRNNISEILKNSDTKDLLYMAGLSYWYVDREEIDEILTKINSEMEVILINPKPPEELLAVLSTIFKKLSFLPSANEIMEI</sequence>
<accession>A0A6N4PZA2</accession>
<comment type="caution">
    <text evidence="1">The sequence shown here is derived from an EMBL/GenBank/DDBJ whole genome shotgun (WGS) entry which is preliminary data.</text>
</comment>
<protein>
    <recommendedName>
        <fullName evidence="3">SIR2-like domain-containing protein</fullName>
    </recommendedName>
</protein>
<evidence type="ECO:0000313" key="2">
    <source>
        <dbReference type="Proteomes" id="UP000297239"/>
    </source>
</evidence>
<dbReference type="RefSeq" id="WP_135637625.1">
    <property type="nucleotide sequence ID" value="NZ_RQFE01000037.1"/>
</dbReference>
<evidence type="ECO:0000313" key="1">
    <source>
        <dbReference type="EMBL" id="TGK70608.1"/>
    </source>
</evidence>
<dbReference type="Proteomes" id="UP000297239">
    <property type="component" value="Unassembled WGS sequence"/>
</dbReference>
<dbReference type="EMBL" id="RQFF01000027">
    <property type="protein sequence ID" value="TGK70608.1"/>
    <property type="molecule type" value="Genomic_DNA"/>
</dbReference>
<gene>
    <name evidence="1" type="ORF">EHQ18_09160</name>
</gene>
<evidence type="ECO:0008006" key="3">
    <source>
        <dbReference type="Google" id="ProtNLM"/>
    </source>
</evidence>
<keyword evidence="2" id="KW-1185">Reference proteome</keyword>
<reference evidence="1" key="1">
    <citation type="journal article" date="2019" name="PLoS Negl. Trop. Dis.">
        <title>Revisiting the worldwide diversity of Leptospira species in the environment.</title>
        <authorList>
            <person name="Vincent A.T."/>
            <person name="Schiettekatte O."/>
            <person name="Bourhy P."/>
            <person name="Veyrier F.J."/>
            <person name="Picardeau M."/>
        </authorList>
    </citation>
    <scope>NUCLEOTIDE SEQUENCE [LARGE SCALE GENOMIC DNA]</scope>
    <source>
        <strain evidence="1">201800293</strain>
    </source>
</reference>